<evidence type="ECO:0000313" key="2">
    <source>
        <dbReference type="EMBL" id="MCW0524275.1"/>
    </source>
</evidence>
<evidence type="ECO:0000313" key="3">
    <source>
        <dbReference type="Proteomes" id="UP001207440"/>
    </source>
</evidence>
<dbReference type="Proteomes" id="UP001207440">
    <property type="component" value="Unassembled WGS sequence"/>
</dbReference>
<dbReference type="RefSeq" id="WP_214193781.1">
    <property type="nucleotide sequence ID" value="NZ_CP081925.1"/>
</dbReference>
<feature type="region of interest" description="Disordered" evidence="1">
    <location>
        <begin position="129"/>
        <end position="170"/>
    </location>
</feature>
<name>A0AAP3EVP5_RIEAN</name>
<reference evidence="2" key="1">
    <citation type="submission" date="2022-10" db="EMBL/GenBank/DDBJ databases">
        <title>Sifting through the core-genome to identify putative cross-protective antigens against Riemerella anatipestifer.</title>
        <authorList>
            <person name="Zheng X."/>
            <person name="Zhang W."/>
        </authorList>
    </citation>
    <scope>NUCLEOTIDE SEQUENCE</scope>
    <source>
        <strain evidence="2">ZWRA178</strain>
    </source>
</reference>
<protein>
    <submittedName>
        <fullName evidence="2">Uncharacterized protein</fullName>
    </submittedName>
</protein>
<feature type="compositionally biased region" description="Basic and acidic residues" evidence="1">
    <location>
        <begin position="138"/>
        <end position="147"/>
    </location>
</feature>
<dbReference type="AlphaFoldDB" id="A0AAP3EVP5"/>
<organism evidence="2 3">
    <name type="scientific">Riemerella anatipestifer</name>
    <name type="common">Moraxella anatipestifer</name>
    <dbReference type="NCBI Taxonomy" id="34085"/>
    <lineage>
        <taxon>Bacteria</taxon>
        <taxon>Pseudomonadati</taxon>
        <taxon>Bacteroidota</taxon>
        <taxon>Flavobacteriia</taxon>
        <taxon>Flavobacteriales</taxon>
        <taxon>Weeksellaceae</taxon>
        <taxon>Riemerella</taxon>
    </lineage>
</organism>
<comment type="caution">
    <text evidence="2">The sequence shown here is derived from an EMBL/GenBank/DDBJ whole genome shotgun (WGS) entry which is preliminary data.</text>
</comment>
<dbReference type="EMBL" id="JAOZYT010000050">
    <property type="protein sequence ID" value="MCW0524275.1"/>
    <property type="molecule type" value="Genomic_DNA"/>
</dbReference>
<gene>
    <name evidence="2" type="ORF">OKE68_08115</name>
</gene>
<feature type="compositionally biased region" description="Basic and acidic residues" evidence="1">
    <location>
        <begin position="161"/>
        <end position="170"/>
    </location>
</feature>
<sequence length="208" mass="24074">MTREELIKIGKREVRNSASLLEAYKVAYKELFGHIPPCTGCTFDSDWNKFINANENNIKTMENKTFKLFDNSIIYTYHEKNKSGNKIPVRTYGYLMTEDFAINYLTKGTPEQIEERKQQFKILPEFPIEETEQDLDEKENLNPKQETEGDLETLDEGENTADNKQETEQDLDALKVAELKKLALEKGLKEEDLKGLKKSDLILLIKSN</sequence>
<evidence type="ECO:0000256" key="1">
    <source>
        <dbReference type="SAM" id="MobiDB-lite"/>
    </source>
</evidence>
<accession>A0AAP3EVP5</accession>
<proteinExistence type="predicted"/>
<feature type="compositionally biased region" description="Acidic residues" evidence="1">
    <location>
        <begin position="148"/>
        <end position="159"/>
    </location>
</feature>